<evidence type="ECO:0000313" key="2">
    <source>
        <dbReference type="Proteomes" id="UP001359559"/>
    </source>
</evidence>
<accession>A0AAN9KI79</accession>
<comment type="caution">
    <text evidence="1">The sequence shown here is derived from an EMBL/GenBank/DDBJ whole genome shotgun (WGS) entry which is preliminary data.</text>
</comment>
<gene>
    <name evidence="1" type="ORF">RJT34_02788</name>
</gene>
<proteinExistence type="predicted"/>
<dbReference type="Proteomes" id="UP001359559">
    <property type="component" value="Unassembled WGS sequence"/>
</dbReference>
<reference evidence="1 2" key="1">
    <citation type="submission" date="2024-01" db="EMBL/GenBank/DDBJ databases">
        <title>The genomes of 5 underutilized Papilionoideae crops provide insights into root nodulation and disease resistance.</title>
        <authorList>
            <person name="Yuan L."/>
        </authorList>
    </citation>
    <scope>NUCLEOTIDE SEQUENCE [LARGE SCALE GENOMIC DNA]</scope>
    <source>
        <strain evidence="1">LY-2023</strain>
        <tissue evidence="1">Leaf</tissue>
    </source>
</reference>
<dbReference type="EMBL" id="JAYKXN010000001">
    <property type="protein sequence ID" value="KAK7318090.1"/>
    <property type="molecule type" value="Genomic_DNA"/>
</dbReference>
<sequence length="76" mass="8070">MSLMEGLTCSSQNLTYSSVSPTDLESLGSEVIELASLSYDNRASIEDKDLLDVGLFTNFGGDFDGRNMGAVVDGRG</sequence>
<dbReference type="AlphaFoldDB" id="A0AAN9KI79"/>
<protein>
    <submittedName>
        <fullName evidence="1">Uncharacterized protein</fullName>
    </submittedName>
</protein>
<organism evidence="1 2">
    <name type="scientific">Clitoria ternatea</name>
    <name type="common">Butterfly pea</name>
    <dbReference type="NCBI Taxonomy" id="43366"/>
    <lineage>
        <taxon>Eukaryota</taxon>
        <taxon>Viridiplantae</taxon>
        <taxon>Streptophyta</taxon>
        <taxon>Embryophyta</taxon>
        <taxon>Tracheophyta</taxon>
        <taxon>Spermatophyta</taxon>
        <taxon>Magnoliopsida</taxon>
        <taxon>eudicotyledons</taxon>
        <taxon>Gunneridae</taxon>
        <taxon>Pentapetalae</taxon>
        <taxon>rosids</taxon>
        <taxon>fabids</taxon>
        <taxon>Fabales</taxon>
        <taxon>Fabaceae</taxon>
        <taxon>Papilionoideae</taxon>
        <taxon>50 kb inversion clade</taxon>
        <taxon>NPAAA clade</taxon>
        <taxon>indigoferoid/millettioid clade</taxon>
        <taxon>Phaseoleae</taxon>
        <taxon>Clitoria</taxon>
    </lineage>
</organism>
<keyword evidence="2" id="KW-1185">Reference proteome</keyword>
<name>A0AAN9KI79_CLITE</name>
<evidence type="ECO:0000313" key="1">
    <source>
        <dbReference type="EMBL" id="KAK7318090.1"/>
    </source>
</evidence>